<dbReference type="Gene3D" id="3.40.50.1820">
    <property type="entry name" value="alpha/beta hydrolase"/>
    <property type="match status" value="1"/>
</dbReference>
<accession>A0A218ZIP1</accession>
<dbReference type="OrthoDB" id="7130006at2759"/>
<evidence type="ECO:0000256" key="2">
    <source>
        <dbReference type="ARBA" id="ARBA00022797"/>
    </source>
</evidence>
<feature type="active site" description="Proton donor" evidence="4">
    <location>
        <position position="310"/>
    </location>
</feature>
<sequence length="412" mass="46692">MALTPEPYTICIPQSKLEILKTKLSLAKFPDELAGSEWDLGVPLAVMKRLTKAWEQWDWRVAEEKLNRTPQFHIPINVDGFGELDIHFVWQKSEVKNAIPLLFVHGWPGSFFEVYKILDLLSKPGGPAFHIVAPSLPNFGFSEGPKKRGFAAAQYAETCHKLMLCLGYNEYVTQGGDWGFTVTRSIGFLYPDHCKASHINMIHAHAPTLKKNPILALQHSLTSYSKKEEDGFKRSEWFRREGRGYNLEQSTKPQTLAYALSDSPIALLAWIYEKLHDWTDGYPWTEDEIFTWVSIYQFSRMGPGAAHRIYFEVQHTKPGPGKPTIDVISSHIPGVKLGLAYNPKELELWPKTWCRTLGPVVFESDNETGGHFYATERPEWLARDLRTMFGKSGGAYGVVKGKTGFDGDRAKL</sequence>
<keyword evidence="3" id="KW-0378">Hydrolase</keyword>
<dbReference type="AlphaFoldDB" id="A0A218ZIP1"/>
<gene>
    <name evidence="6" type="ORF">B2J93_5002</name>
</gene>
<evidence type="ECO:0000256" key="4">
    <source>
        <dbReference type="PIRSR" id="PIRSR001112-1"/>
    </source>
</evidence>
<name>A0A218ZIP1_9HELO</name>
<feature type="domain" description="Epoxide hydrolase N-terminal" evidence="5">
    <location>
        <begin position="6"/>
        <end position="114"/>
    </location>
</feature>
<keyword evidence="2" id="KW-0058">Aromatic hydrocarbons catabolism</keyword>
<evidence type="ECO:0000256" key="3">
    <source>
        <dbReference type="ARBA" id="ARBA00022801"/>
    </source>
</evidence>
<proteinExistence type="inferred from homology"/>
<comment type="caution">
    <text evidence="6">The sequence shown here is derived from an EMBL/GenBank/DDBJ whole genome shotgun (WGS) entry which is preliminary data.</text>
</comment>
<dbReference type="GO" id="GO:0004301">
    <property type="term" value="F:epoxide hydrolase activity"/>
    <property type="evidence" value="ECO:0007669"/>
    <property type="project" value="TreeGrafter"/>
</dbReference>
<dbReference type="Proteomes" id="UP000242519">
    <property type="component" value="Unassembled WGS sequence"/>
</dbReference>
<dbReference type="InParanoid" id="A0A218ZIP1"/>
<dbReference type="SUPFAM" id="SSF53474">
    <property type="entry name" value="alpha/beta-Hydrolases"/>
    <property type="match status" value="1"/>
</dbReference>
<feature type="active site" description="Nucleophile" evidence="4">
    <location>
        <position position="177"/>
    </location>
</feature>
<evidence type="ECO:0000313" key="6">
    <source>
        <dbReference type="EMBL" id="OWP07473.1"/>
    </source>
</evidence>
<dbReference type="PANTHER" id="PTHR21661">
    <property type="entry name" value="EPOXIDE HYDROLASE 1-RELATED"/>
    <property type="match status" value="1"/>
</dbReference>
<dbReference type="InterPro" id="IPR029058">
    <property type="entry name" value="AB_hydrolase_fold"/>
</dbReference>
<comment type="similarity">
    <text evidence="1">Belongs to the peptidase S33 family.</text>
</comment>
<organism evidence="6 7">
    <name type="scientific">Diplocarpon coronariae</name>
    <dbReference type="NCBI Taxonomy" id="2795749"/>
    <lineage>
        <taxon>Eukaryota</taxon>
        <taxon>Fungi</taxon>
        <taxon>Dikarya</taxon>
        <taxon>Ascomycota</taxon>
        <taxon>Pezizomycotina</taxon>
        <taxon>Leotiomycetes</taxon>
        <taxon>Helotiales</taxon>
        <taxon>Drepanopezizaceae</taxon>
        <taxon>Diplocarpon</taxon>
    </lineage>
</organism>
<reference evidence="6 7" key="1">
    <citation type="submission" date="2017-04" db="EMBL/GenBank/DDBJ databases">
        <title>Draft genome sequence of Marssonina coronaria NL1: causal agent of apple blotch.</title>
        <authorList>
            <person name="Cheng Q."/>
        </authorList>
    </citation>
    <scope>NUCLEOTIDE SEQUENCE [LARGE SCALE GENOMIC DNA]</scope>
    <source>
        <strain evidence="6 7">NL1</strain>
    </source>
</reference>
<dbReference type="PIRSF" id="PIRSF001112">
    <property type="entry name" value="Epoxide_hydrolase"/>
    <property type="match status" value="1"/>
</dbReference>
<dbReference type="Pfam" id="PF06441">
    <property type="entry name" value="EHN"/>
    <property type="match status" value="1"/>
</dbReference>
<keyword evidence="7" id="KW-1185">Reference proteome</keyword>
<dbReference type="GO" id="GO:0097176">
    <property type="term" value="P:epoxide metabolic process"/>
    <property type="evidence" value="ECO:0007669"/>
    <property type="project" value="TreeGrafter"/>
</dbReference>
<dbReference type="InterPro" id="IPR000639">
    <property type="entry name" value="Epox_hydrolase-like"/>
</dbReference>
<dbReference type="PRINTS" id="PR00412">
    <property type="entry name" value="EPOXHYDRLASE"/>
</dbReference>
<dbReference type="InterPro" id="IPR010497">
    <property type="entry name" value="Epoxide_hydro_N"/>
</dbReference>
<feature type="active site" description="Proton acceptor" evidence="4">
    <location>
        <position position="371"/>
    </location>
</feature>
<dbReference type="InterPro" id="IPR016292">
    <property type="entry name" value="Epoxide_hydrolase"/>
</dbReference>
<dbReference type="EMBL" id="MZNU01000004">
    <property type="protein sequence ID" value="OWP07473.1"/>
    <property type="molecule type" value="Genomic_DNA"/>
</dbReference>
<protein>
    <recommendedName>
        <fullName evidence="5">Epoxide hydrolase N-terminal domain-containing protein</fullName>
    </recommendedName>
</protein>
<evidence type="ECO:0000313" key="7">
    <source>
        <dbReference type="Proteomes" id="UP000242519"/>
    </source>
</evidence>
<dbReference type="STRING" id="503106.A0A218ZIP1"/>
<evidence type="ECO:0000259" key="5">
    <source>
        <dbReference type="Pfam" id="PF06441"/>
    </source>
</evidence>
<dbReference type="PANTHER" id="PTHR21661:SF35">
    <property type="entry name" value="EPOXIDE HYDROLASE"/>
    <property type="match status" value="1"/>
</dbReference>
<evidence type="ECO:0000256" key="1">
    <source>
        <dbReference type="ARBA" id="ARBA00010088"/>
    </source>
</evidence>